<dbReference type="InterPro" id="IPR012902">
    <property type="entry name" value="N_methyl_site"/>
</dbReference>
<dbReference type="Pfam" id="PF07963">
    <property type="entry name" value="N_methyl"/>
    <property type="match status" value="1"/>
</dbReference>
<protein>
    <recommendedName>
        <fullName evidence="3">Type II secretion system protein</fullName>
    </recommendedName>
</protein>
<comment type="caution">
    <text evidence="1">The sequence shown here is derived from an EMBL/GenBank/DDBJ whole genome shotgun (WGS) entry which is preliminary data.</text>
</comment>
<keyword evidence="2" id="KW-1185">Reference proteome</keyword>
<dbReference type="InterPro" id="IPR045584">
    <property type="entry name" value="Pilin-like"/>
</dbReference>
<sequence>MMNQNQRGFTMVAVVVAMAVMAIMMGVAVQTVTFQRQREKEEELIFRGNQYVEAIRLFRARNGRFPLTLKELEEAKPRVLRKAWTDPITGQKDWVPVFLGEEGTGSEGLGIGIAVPTPPPGEERKTEARGPIVGVRSRSCQESIKVYEGRTRYCDWKFVFDPKKFQVPIPGQPGGKARD</sequence>
<evidence type="ECO:0008006" key="3">
    <source>
        <dbReference type="Google" id="ProtNLM"/>
    </source>
</evidence>
<dbReference type="AlphaFoldDB" id="A0A062Y281"/>
<proteinExistence type="predicted"/>
<dbReference type="EMBL" id="JMFG01000007">
    <property type="protein sequence ID" value="KDA54511.1"/>
    <property type="molecule type" value="Genomic_DNA"/>
</dbReference>
<dbReference type="Proteomes" id="UP000027284">
    <property type="component" value="Unassembled WGS sequence"/>
</dbReference>
<dbReference type="SUPFAM" id="SSF54523">
    <property type="entry name" value="Pili subunits"/>
    <property type="match status" value="1"/>
</dbReference>
<dbReference type="STRING" id="1312852.EG19_11100"/>
<accession>A0A062Y281</accession>
<name>A0A062Y281_9BACT</name>
<organism evidence="1 2">
    <name type="scientific">Thermoanaerobaculum aquaticum</name>
    <dbReference type="NCBI Taxonomy" id="1312852"/>
    <lineage>
        <taxon>Bacteria</taxon>
        <taxon>Pseudomonadati</taxon>
        <taxon>Acidobacteriota</taxon>
        <taxon>Thermoanaerobaculia</taxon>
        <taxon>Thermoanaerobaculales</taxon>
        <taxon>Thermoanaerobaculaceae</taxon>
        <taxon>Thermoanaerobaculum</taxon>
    </lineage>
</organism>
<gene>
    <name evidence="1" type="ORF">EG19_11100</name>
</gene>
<reference evidence="1 2" key="1">
    <citation type="submission" date="2014-04" db="EMBL/GenBank/DDBJ databases">
        <title>The Genome Sequence of Thermoanaerobaculum aquaticum MP-01, The First Cultivated Group 23 Acidobacterium.</title>
        <authorList>
            <person name="Stamps B.W."/>
            <person name="Losey N.A."/>
            <person name="Lawson P.A."/>
            <person name="Stevenson B.S."/>
        </authorList>
    </citation>
    <scope>NUCLEOTIDE SEQUENCE [LARGE SCALE GENOMIC DNA]</scope>
    <source>
        <strain evidence="1 2">MP-01</strain>
    </source>
</reference>
<evidence type="ECO:0000313" key="1">
    <source>
        <dbReference type="EMBL" id="KDA54511.1"/>
    </source>
</evidence>
<evidence type="ECO:0000313" key="2">
    <source>
        <dbReference type="Proteomes" id="UP000027284"/>
    </source>
</evidence>